<proteinExistence type="predicted"/>
<name>A0ACB8RB76_9AGAM</name>
<dbReference type="EMBL" id="MU276124">
    <property type="protein sequence ID" value="KAI0041411.1"/>
    <property type="molecule type" value="Genomic_DNA"/>
</dbReference>
<reference evidence="1" key="2">
    <citation type="journal article" date="2022" name="New Phytol.">
        <title>Evolutionary transition to the ectomycorrhizal habit in the genomes of a hyperdiverse lineage of mushroom-forming fungi.</title>
        <authorList>
            <person name="Looney B."/>
            <person name="Miyauchi S."/>
            <person name="Morin E."/>
            <person name="Drula E."/>
            <person name="Courty P.E."/>
            <person name="Kohler A."/>
            <person name="Kuo A."/>
            <person name="LaButti K."/>
            <person name="Pangilinan J."/>
            <person name="Lipzen A."/>
            <person name="Riley R."/>
            <person name="Andreopoulos W."/>
            <person name="He G."/>
            <person name="Johnson J."/>
            <person name="Nolan M."/>
            <person name="Tritt A."/>
            <person name="Barry K.W."/>
            <person name="Grigoriev I.V."/>
            <person name="Nagy L.G."/>
            <person name="Hibbett D."/>
            <person name="Henrissat B."/>
            <person name="Matheny P.B."/>
            <person name="Labbe J."/>
            <person name="Martin F.M."/>
        </authorList>
    </citation>
    <scope>NUCLEOTIDE SEQUENCE</scope>
    <source>
        <strain evidence="1">FP105234-sp</strain>
    </source>
</reference>
<evidence type="ECO:0000313" key="1">
    <source>
        <dbReference type="EMBL" id="KAI0041411.1"/>
    </source>
</evidence>
<evidence type="ECO:0000313" key="2">
    <source>
        <dbReference type="Proteomes" id="UP000814033"/>
    </source>
</evidence>
<gene>
    <name evidence="1" type="ORF">FA95DRAFT_695391</name>
</gene>
<organism evidence="1 2">
    <name type="scientific">Auriscalpium vulgare</name>
    <dbReference type="NCBI Taxonomy" id="40419"/>
    <lineage>
        <taxon>Eukaryota</taxon>
        <taxon>Fungi</taxon>
        <taxon>Dikarya</taxon>
        <taxon>Basidiomycota</taxon>
        <taxon>Agaricomycotina</taxon>
        <taxon>Agaricomycetes</taxon>
        <taxon>Russulales</taxon>
        <taxon>Auriscalpiaceae</taxon>
        <taxon>Auriscalpium</taxon>
    </lineage>
</organism>
<keyword evidence="2" id="KW-1185">Reference proteome</keyword>
<protein>
    <submittedName>
        <fullName evidence="1">Uncharacterized protein</fullName>
    </submittedName>
</protein>
<comment type="caution">
    <text evidence="1">The sequence shown here is derived from an EMBL/GenBank/DDBJ whole genome shotgun (WGS) entry which is preliminary data.</text>
</comment>
<reference evidence="1" key="1">
    <citation type="submission" date="2021-02" db="EMBL/GenBank/DDBJ databases">
        <authorList>
            <consortium name="DOE Joint Genome Institute"/>
            <person name="Ahrendt S."/>
            <person name="Looney B.P."/>
            <person name="Miyauchi S."/>
            <person name="Morin E."/>
            <person name="Drula E."/>
            <person name="Courty P.E."/>
            <person name="Chicoki N."/>
            <person name="Fauchery L."/>
            <person name="Kohler A."/>
            <person name="Kuo A."/>
            <person name="Labutti K."/>
            <person name="Pangilinan J."/>
            <person name="Lipzen A."/>
            <person name="Riley R."/>
            <person name="Andreopoulos W."/>
            <person name="He G."/>
            <person name="Johnson J."/>
            <person name="Barry K.W."/>
            <person name="Grigoriev I.V."/>
            <person name="Nagy L."/>
            <person name="Hibbett D."/>
            <person name="Henrissat B."/>
            <person name="Matheny P.B."/>
            <person name="Labbe J."/>
            <person name="Martin F."/>
        </authorList>
    </citation>
    <scope>NUCLEOTIDE SEQUENCE</scope>
    <source>
        <strain evidence="1">FP105234-sp</strain>
    </source>
</reference>
<accession>A0ACB8RB76</accession>
<dbReference type="Proteomes" id="UP000814033">
    <property type="component" value="Unassembled WGS sequence"/>
</dbReference>
<sequence length="94" mass="10756">MLRVFLRCRCLRPLGSIGVEAAERRRWWQKQFDGSGVHTALGAYTFSFATFAMDTLLLAVLVLCTDILKPAMMRDLGFDCYCGARQLFRSRRVC</sequence>